<dbReference type="CDD" id="cd01303">
    <property type="entry name" value="GDEase"/>
    <property type="match status" value="1"/>
</dbReference>
<dbReference type="GO" id="GO:0008892">
    <property type="term" value="F:guanine deaminase activity"/>
    <property type="evidence" value="ECO:0007669"/>
    <property type="project" value="UniProtKB-UniRule"/>
</dbReference>
<dbReference type="InterPro" id="IPR051607">
    <property type="entry name" value="Metallo-dep_hydrolases"/>
</dbReference>
<evidence type="ECO:0000256" key="4">
    <source>
        <dbReference type="ARBA" id="ARBA00022723"/>
    </source>
</evidence>
<dbReference type="EMBL" id="CP066075">
    <property type="protein sequence ID" value="QQC63832.1"/>
    <property type="molecule type" value="Genomic_DNA"/>
</dbReference>
<sequence length="465" mass="50887">MTQATNPANPAKAPTNTPAKAAQSAFRAQLLTFNGDPAHSPDAAVFHEDGLLIVEDGHVAAAGAYAALASRLAPGTQVHEMRDKLIVPGFIDTHIHFPQTDMIASPAPGLLPWLDTYTFPTERRFTDMAYARDTASFFIDELLACGTTTALVYCTVHKESADALFTESEARNLRMVAGKVLMDRNCPEFLRDTAQSGYDDSAELIGRWHNRGRQMYALTPRFAPTSTEAQLEACGMLARQHPDVFIQSHVAENLDEVKWVAGLFPGHRSYLDIYDHYGLLRRRAVYGHCIHFDEEDRKRMAQTGAVASHCPTSNLFLGSGLFDFDKADAAGMPIALATDVGGGTSFSMLQTMNEAHKVARLGGHHLTATRMFYLATAGAAEVLDLADKVGTLKPNSEADFVVLDPQATPLLARRTARTESLEELLFAFALLGDDRAVYETYAAGKRVHRRDDVRQHAPRTAKIAA</sequence>
<keyword evidence="4 8" id="KW-0479">Metal-binding</keyword>
<dbReference type="Gene3D" id="3.20.20.140">
    <property type="entry name" value="Metal-dependent hydrolases"/>
    <property type="match status" value="1"/>
</dbReference>
<keyword evidence="5 8" id="KW-0378">Hydrolase</keyword>
<dbReference type="KEGG" id="pgis:I6I06_16320"/>
<dbReference type="RefSeq" id="WP_042321770.1">
    <property type="nucleotide sequence ID" value="NZ_CP066075.1"/>
</dbReference>
<dbReference type="UniPathway" id="UPA00603">
    <property type="reaction ID" value="UER00660"/>
</dbReference>
<gene>
    <name evidence="11" type="primary">guaD</name>
    <name evidence="11" type="ORF">I6I06_16320</name>
</gene>
<comment type="cofactor">
    <cofactor evidence="8">
        <name>Zn(2+)</name>
        <dbReference type="ChEBI" id="CHEBI:29105"/>
    </cofactor>
    <text evidence="8">Binds 1 zinc ion per subunit.</text>
</comment>
<dbReference type="InterPro" id="IPR006680">
    <property type="entry name" value="Amidohydro-rel"/>
</dbReference>
<evidence type="ECO:0000256" key="9">
    <source>
        <dbReference type="SAM" id="MobiDB-lite"/>
    </source>
</evidence>
<dbReference type="InterPro" id="IPR014311">
    <property type="entry name" value="Guanine_deaminase"/>
</dbReference>
<dbReference type="GO" id="GO:0008270">
    <property type="term" value="F:zinc ion binding"/>
    <property type="evidence" value="ECO:0007669"/>
    <property type="project" value="UniProtKB-UniRule"/>
</dbReference>
<keyword evidence="6 8" id="KW-0862">Zinc</keyword>
<dbReference type="Gene3D" id="2.30.40.10">
    <property type="entry name" value="Urease, subunit C, domain 1"/>
    <property type="match status" value="1"/>
</dbReference>
<dbReference type="PANTHER" id="PTHR11271:SF6">
    <property type="entry name" value="GUANINE DEAMINASE"/>
    <property type="match status" value="1"/>
</dbReference>
<accession>A0A7T4N247</accession>
<organism evidence="11 12">
    <name type="scientific">Paraburkholderia ginsengisoli</name>
    <dbReference type="NCBI Taxonomy" id="311231"/>
    <lineage>
        <taxon>Bacteria</taxon>
        <taxon>Pseudomonadati</taxon>
        <taxon>Pseudomonadota</taxon>
        <taxon>Betaproteobacteria</taxon>
        <taxon>Burkholderiales</taxon>
        <taxon>Burkholderiaceae</taxon>
        <taxon>Paraburkholderia</taxon>
    </lineage>
</organism>
<evidence type="ECO:0000256" key="5">
    <source>
        <dbReference type="ARBA" id="ARBA00022801"/>
    </source>
</evidence>
<feature type="region of interest" description="Disordered" evidence="9">
    <location>
        <begin position="1"/>
        <end position="21"/>
    </location>
</feature>
<dbReference type="SUPFAM" id="SSF51556">
    <property type="entry name" value="Metallo-dependent hydrolases"/>
    <property type="match status" value="1"/>
</dbReference>
<dbReference type="SUPFAM" id="SSF51338">
    <property type="entry name" value="Composite domain of metallo-dependent hydrolases"/>
    <property type="match status" value="1"/>
</dbReference>
<dbReference type="InterPro" id="IPR032466">
    <property type="entry name" value="Metal_Hydrolase"/>
</dbReference>
<dbReference type="NCBIfam" id="NF006679">
    <property type="entry name" value="PRK09228.1"/>
    <property type="match status" value="1"/>
</dbReference>
<reference evidence="11 12" key="1">
    <citation type="submission" date="2020-12" db="EMBL/GenBank/DDBJ databases">
        <title>FDA dAtabase for Regulatory Grade micrObial Sequences (FDA-ARGOS): Supporting development and validation of Infectious Disease Dx tests.</title>
        <authorList>
            <person name="Nelson B."/>
            <person name="Plummer A."/>
            <person name="Tallon L."/>
            <person name="Sadzewicz L."/>
            <person name="Zhao X."/>
            <person name="Boylan J."/>
            <person name="Ott S."/>
            <person name="Bowen H."/>
            <person name="Vavikolanu K."/>
            <person name="Mehta A."/>
            <person name="Aluvathingal J."/>
            <person name="Nadendla S."/>
            <person name="Myers T."/>
            <person name="Yan Y."/>
            <person name="Sichtig H."/>
        </authorList>
    </citation>
    <scope>NUCLEOTIDE SEQUENCE [LARGE SCALE GENOMIC DNA]</scope>
    <source>
        <strain evidence="11 12">FDAARGOS_1049</strain>
    </source>
</reference>
<dbReference type="Pfam" id="PF01979">
    <property type="entry name" value="Amidohydro_1"/>
    <property type="match status" value="1"/>
</dbReference>
<dbReference type="GO" id="GO:0006147">
    <property type="term" value="P:guanine catabolic process"/>
    <property type="evidence" value="ECO:0007669"/>
    <property type="project" value="UniProtKB-UniRule"/>
</dbReference>
<feature type="domain" description="Amidohydrolase-related" evidence="10">
    <location>
        <begin position="86"/>
        <end position="447"/>
    </location>
</feature>
<comment type="similarity">
    <text evidence="2 8">Belongs to the metallo-dependent hydrolases superfamily. ATZ/TRZ family.</text>
</comment>
<evidence type="ECO:0000313" key="12">
    <source>
        <dbReference type="Proteomes" id="UP000595610"/>
    </source>
</evidence>
<evidence type="ECO:0000259" key="10">
    <source>
        <dbReference type="Pfam" id="PF01979"/>
    </source>
</evidence>
<dbReference type="AlphaFoldDB" id="A0A7T4N247"/>
<evidence type="ECO:0000256" key="8">
    <source>
        <dbReference type="RuleBase" id="RU366009"/>
    </source>
</evidence>
<name>A0A7T4N247_9BURK</name>
<dbReference type="EC" id="3.5.4.3" evidence="3 7"/>
<dbReference type="InterPro" id="IPR011059">
    <property type="entry name" value="Metal-dep_hydrolase_composite"/>
</dbReference>
<comment type="function">
    <text evidence="8">Catalyzes the hydrolytic deamination of guanine, producing xanthine and ammonia.</text>
</comment>
<dbReference type="NCBIfam" id="TIGR02967">
    <property type="entry name" value="guan_deamin"/>
    <property type="match status" value="1"/>
</dbReference>
<evidence type="ECO:0000256" key="6">
    <source>
        <dbReference type="ARBA" id="ARBA00022833"/>
    </source>
</evidence>
<proteinExistence type="inferred from homology"/>
<dbReference type="Proteomes" id="UP000595610">
    <property type="component" value="Chromosome 1"/>
</dbReference>
<evidence type="ECO:0000256" key="7">
    <source>
        <dbReference type="NCBIfam" id="TIGR02967"/>
    </source>
</evidence>
<dbReference type="PANTHER" id="PTHR11271">
    <property type="entry name" value="GUANINE DEAMINASE"/>
    <property type="match status" value="1"/>
</dbReference>
<dbReference type="GO" id="GO:0005829">
    <property type="term" value="C:cytosol"/>
    <property type="evidence" value="ECO:0007669"/>
    <property type="project" value="TreeGrafter"/>
</dbReference>
<comment type="pathway">
    <text evidence="1 8">Purine metabolism; guanine degradation; xanthine from guanine: step 1/1.</text>
</comment>
<comment type="catalytic activity">
    <reaction evidence="8">
        <text>guanine + H2O + H(+) = xanthine + NH4(+)</text>
        <dbReference type="Rhea" id="RHEA:14665"/>
        <dbReference type="ChEBI" id="CHEBI:15377"/>
        <dbReference type="ChEBI" id="CHEBI:15378"/>
        <dbReference type="ChEBI" id="CHEBI:16235"/>
        <dbReference type="ChEBI" id="CHEBI:17712"/>
        <dbReference type="ChEBI" id="CHEBI:28938"/>
        <dbReference type="EC" id="3.5.4.3"/>
    </reaction>
</comment>
<evidence type="ECO:0000256" key="3">
    <source>
        <dbReference type="ARBA" id="ARBA00012781"/>
    </source>
</evidence>
<evidence type="ECO:0000256" key="2">
    <source>
        <dbReference type="ARBA" id="ARBA00006745"/>
    </source>
</evidence>
<protein>
    <recommendedName>
        <fullName evidence="3 7">Guanine deaminase</fullName>
        <shortName evidence="8">Guanase</shortName>
        <ecNumber evidence="3 7">3.5.4.3</ecNumber>
    </recommendedName>
    <alternativeName>
        <fullName evidence="8">Guanine aminohydrolase</fullName>
    </alternativeName>
</protein>
<dbReference type="FunFam" id="3.20.20.140:FF:000022">
    <property type="entry name" value="Guanine deaminase"/>
    <property type="match status" value="1"/>
</dbReference>
<keyword evidence="12" id="KW-1185">Reference proteome</keyword>
<evidence type="ECO:0000256" key="1">
    <source>
        <dbReference type="ARBA" id="ARBA00004984"/>
    </source>
</evidence>
<evidence type="ECO:0000313" key="11">
    <source>
        <dbReference type="EMBL" id="QQC63832.1"/>
    </source>
</evidence>